<dbReference type="InterPro" id="IPR021782">
    <property type="entry name" value="DUF3347"/>
</dbReference>
<name>A0ABW5JAT6_9BACT</name>
<feature type="chain" id="PRO_5047423452" evidence="1">
    <location>
        <begin position="22"/>
        <end position="172"/>
    </location>
</feature>
<dbReference type="Proteomes" id="UP001597510">
    <property type="component" value="Unassembled WGS sequence"/>
</dbReference>
<dbReference type="Pfam" id="PF11827">
    <property type="entry name" value="DUF3347"/>
    <property type="match status" value="1"/>
</dbReference>
<evidence type="ECO:0000313" key="3">
    <source>
        <dbReference type="EMBL" id="MFD2521886.1"/>
    </source>
</evidence>
<keyword evidence="4" id="KW-1185">Reference proteome</keyword>
<sequence length="172" mass="19183">MKTIKTFALLFIIFGASNTFAQTKTDAEVVNQTNEVLVAYYNIKDALVATNGKLASTKAADFLTKLNAINTNKLTAAQKEFYKPLKDKLAFDAEHINETQDAEHQRDHFGSLSTNVLLLVKAFKGNQSDAYVQYCPMVKKSWLSNDKAIKNPYYGDKMLTCGKVTETLGKNK</sequence>
<evidence type="ECO:0000256" key="1">
    <source>
        <dbReference type="SAM" id="SignalP"/>
    </source>
</evidence>
<evidence type="ECO:0000259" key="2">
    <source>
        <dbReference type="Pfam" id="PF11827"/>
    </source>
</evidence>
<dbReference type="RefSeq" id="WP_340236161.1">
    <property type="nucleotide sequence ID" value="NZ_JBBEWC010000005.1"/>
</dbReference>
<proteinExistence type="predicted"/>
<keyword evidence="1" id="KW-0732">Signal</keyword>
<reference evidence="4" key="1">
    <citation type="journal article" date="2019" name="Int. J. Syst. Evol. Microbiol.">
        <title>The Global Catalogue of Microorganisms (GCM) 10K type strain sequencing project: providing services to taxonomists for standard genome sequencing and annotation.</title>
        <authorList>
            <consortium name="The Broad Institute Genomics Platform"/>
            <consortium name="The Broad Institute Genome Sequencing Center for Infectious Disease"/>
            <person name="Wu L."/>
            <person name="Ma J."/>
        </authorList>
    </citation>
    <scope>NUCLEOTIDE SEQUENCE [LARGE SCALE GENOMIC DNA]</scope>
    <source>
        <strain evidence="4">KCTC 52344</strain>
    </source>
</reference>
<comment type="caution">
    <text evidence="3">The sequence shown here is derived from an EMBL/GenBank/DDBJ whole genome shotgun (WGS) entry which is preliminary data.</text>
</comment>
<evidence type="ECO:0000313" key="4">
    <source>
        <dbReference type="Proteomes" id="UP001597510"/>
    </source>
</evidence>
<feature type="signal peptide" evidence="1">
    <location>
        <begin position="1"/>
        <end position="21"/>
    </location>
</feature>
<feature type="domain" description="DUF3347" evidence="2">
    <location>
        <begin position="36"/>
        <end position="127"/>
    </location>
</feature>
<accession>A0ABW5JAT6</accession>
<organism evidence="3 4">
    <name type="scientific">Emticicia soli</name>
    <dbReference type="NCBI Taxonomy" id="2027878"/>
    <lineage>
        <taxon>Bacteria</taxon>
        <taxon>Pseudomonadati</taxon>
        <taxon>Bacteroidota</taxon>
        <taxon>Cytophagia</taxon>
        <taxon>Cytophagales</taxon>
        <taxon>Leadbetterellaceae</taxon>
        <taxon>Emticicia</taxon>
    </lineage>
</organism>
<protein>
    <submittedName>
        <fullName evidence="3">DUF3347 domain-containing protein</fullName>
    </submittedName>
</protein>
<dbReference type="EMBL" id="JBHULC010000011">
    <property type="protein sequence ID" value="MFD2521886.1"/>
    <property type="molecule type" value="Genomic_DNA"/>
</dbReference>
<gene>
    <name evidence="3" type="ORF">ACFSR2_13390</name>
</gene>